<dbReference type="InterPro" id="IPR049250">
    <property type="entry name" value="DUF6883"/>
</dbReference>
<feature type="domain" description="DUF6883" evidence="1">
    <location>
        <begin position="2"/>
        <end position="110"/>
    </location>
</feature>
<protein>
    <recommendedName>
        <fullName evidence="1">DUF6883 domain-containing protein</fullName>
    </recommendedName>
</protein>
<proteinExistence type="predicted"/>
<name>A0A518H4J1_9BACT</name>
<gene>
    <name evidence="2" type="ORF">ElP_36540</name>
</gene>
<dbReference type="RefSeq" id="WP_145271525.1">
    <property type="nucleotide sequence ID" value="NZ_CP036426.1"/>
</dbReference>
<dbReference type="AlphaFoldDB" id="A0A518H4J1"/>
<dbReference type="KEGG" id="tpla:ElP_36540"/>
<evidence type="ECO:0000313" key="2">
    <source>
        <dbReference type="EMBL" id="QDV35748.1"/>
    </source>
</evidence>
<dbReference type="OrthoDB" id="277917at2"/>
<dbReference type="EMBL" id="CP036426">
    <property type="protein sequence ID" value="QDV35748.1"/>
    <property type="molecule type" value="Genomic_DNA"/>
</dbReference>
<accession>A0A518H4J1</accession>
<keyword evidence="3" id="KW-1185">Reference proteome</keyword>
<sequence length="117" mass="13017">MKLPNAEDAIVDPEKLRSYCLNPEHIRGKHKARVFASALGLTVEDAEELRQILRSAASDHDAQPGACDEYGRRYTIDSVVERLGKRAIVRSAWIVLTDEDVPRLTTCFVLPQDGGRG</sequence>
<evidence type="ECO:0000259" key="1">
    <source>
        <dbReference type="Pfam" id="PF21814"/>
    </source>
</evidence>
<reference evidence="2 3" key="1">
    <citation type="submission" date="2019-02" db="EMBL/GenBank/DDBJ databases">
        <title>Deep-cultivation of Planctomycetes and their phenomic and genomic characterization uncovers novel biology.</title>
        <authorList>
            <person name="Wiegand S."/>
            <person name="Jogler M."/>
            <person name="Boedeker C."/>
            <person name="Pinto D."/>
            <person name="Vollmers J."/>
            <person name="Rivas-Marin E."/>
            <person name="Kohn T."/>
            <person name="Peeters S.H."/>
            <person name="Heuer A."/>
            <person name="Rast P."/>
            <person name="Oberbeckmann S."/>
            <person name="Bunk B."/>
            <person name="Jeske O."/>
            <person name="Meyerdierks A."/>
            <person name="Storesund J.E."/>
            <person name="Kallscheuer N."/>
            <person name="Luecker S."/>
            <person name="Lage O.M."/>
            <person name="Pohl T."/>
            <person name="Merkel B.J."/>
            <person name="Hornburger P."/>
            <person name="Mueller R.-W."/>
            <person name="Bruemmer F."/>
            <person name="Labrenz M."/>
            <person name="Spormann A.M."/>
            <person name="Op den Camp H."/>
            <person name="Overmann J."/>
            <person name="Amann R."/>
            <person name="Jetten M.S.M."/>
            <person name="Mascher T."/>
            <person name="Medema M.H."/>
            <person name="Devos D.P."/>
            <person name="Kaster A.-K."/>
            <person name="Ovreas L."/>
            <person name="Rohde M."/>
            <person name="Galperin M.Y."/>
            <person name="Jogler C."/>
        </authorList>
    </citation>
    <scope>NUCLEOTIDE SEQUENCE [LARGE SCALE GENOMIC DNA]</scope>
    <source>
        <strain evidence="2 3">ElP</strain>
    </source>
</reference>
<dbReference type="Proteomes" id="UP000317835">
    <property type="component" value="Chromosome"/>
</dbReference>
<organism evidence="2 3">
    <name type="scientific">Tautonia plasticadhaerens</name>
    <dbReference type="NCBI Taxonomy" id="2527974"/>
    <lineage>
        <taxon>Bacteria</taxon>
        <taxon>Pseudomonadati</taxon>
        <taxon>Planctomycetota</taxon>
        <taxon>Planctomycetia</taxon>
        <taxon>Isosphaerales</taxon>
        <taxon>Isosphaeraceae</taxon>
        <taxon>Tautonia</taxon>
    </lineage>
</organism>
<dbReference type="Pfam" id="PF21814">
    <property type="entry name" value="DUF6883"/>
    <property type="match status" value="1"/>
</dbReference>
<evidence type="ECO:0000313" key="3">
    <source>
        <dbReference type="Proteomes" id="UP000317835"/>
    </source>
</evidence>